<dbReference type="Pfam" id="PF23636">
    <property type="entry name" value="DUF7144"/>
    <property type="match status" value="1"/>
</dbReference>
<feature type="domain" description="DUF7144" evidence="2">
    <location>
        <begin position="20"/>
        <end position="132"/>
    </location>
</feature>
<keyword evidence="1" id="KW-0472">Membrane</keyword>
<comment type="caution">
    <text evidence="3">The sequence shown here is derived from an EMBL/GenBank/DDBJ whole genome shotgun (WGS) entry which is preliminary data.</text>
</comment>
<feature type="transmembrane region" description="Helical" evidence="1">
    <location>
        <begin position="63"/>
        <end position="83"/>
    </location>
</feature>
<protein>
    <recommendedName>
        <fullName evidence="2">DUF7144 domain-containing protein</fullName>
    </recommendedName>
</protein>
<evidence type="ECO:0000313" key="4">
    <source>
        <dbReference type="Proteomes" id="UP000466794"/>
    </source>
</evidence>
<dbReference type="AlphaFoldDB" id="A0A7K1V2X0"/>
<keyword evidence="1" id="KW-0812">Transmembrane</keyword>
<evidence type="ECO:0000259" key="2">
    <source>
        <dbReference type="Pfam" id="PF23636"/>
    </source>
</evidence>
<name>A0A7K1V2X0_9NOCA</name>
<feature type="transmembrane region" description="Helical" evidence="1">
    <location>
        <begin position="113"/>
        <end position="131"/>
    </location>
</feature>
<proteinExistence type="predicted"/>
<dbReference type="InterPro" id="IPR055568">
    <property type="entry name" value="DUF7144"/>
</dbReference>
<accession>A0A7K1V2X0</accession>
<gene>
    <name evidence="3" type="ORF">GPX89_24915</name>
</gene>
<keyword evidence="4" id="KW-1185">Reference proteome</keyword>
<sequence length="136" mass="14402">MAHSTDPEPTLKQGFAAGTAMAAGILLLVIGALSILQGISAVASDDLLVVGSDYVYKLNTAGWGWIHIILGAIEIIVAIGLLNNTTWGRTAALVLAALSIVENFLWIPYYPAWSLLIIALDVVVIWAIATYKPATN</sequence>
<evidence type="ECO:0000313" key="3">
    <source>
        <dbReference type="EMBL" id="MVU80478.1"/>
    </source>
</evidence>
<dbReference type="Proteomes" id="UP000466794">
    <property type="component" value="Unassembled WGS sequence"/>
</dbReference>
<dbReference type="RefSeq" id="WP_157390111.1">
    <property type="nucleotide sequence ID" value="NZ_WRPP01000005.1"/>
</dbReference>
<evidence type="ECO:0000256" key="1">
    <source>
        <dbReference type="SAM" id="Phobius"/>
    </source>
</evidence>
<dbReference type="EMBL" id="WRPP01000005">
    <property type="protein sequence ID" value="MVU80478.1"/>
    <property type="molecule type" value="Genomic_DNA"/>
</dbReference>
<organism evidence="3 4">
    <name type="scientific">Nocardia terrae</name>
    <dbReference type="NCBI Taxonomy" id="2675851"/>
    <lineage>
        <taxon>Bacteria</taxon>
        <taxon>Bacillati</taxon>
        <taxon>Actinomycetota</taxon>
        <taxon>Actinomycetes</taxon>
        <taxon>Mycobacteriales</taxon>
        <taxon>Nocardiaceae</taxon>
        <taxon>Nocardia</taxon>
    </lineage>
</organism>
<feature type="transmembrane region" description="Helical" evidence="1">
    <location>
        <begin position="20"/>
        <end position="43"/>
    </location>
</feature>
<keyword evidence="1" id="KW-1133">Transmembrane helix</keyword>
<reference evidence="3 4" key="1">
    <citation type="submission" date="2019-12" db="EMBL/GenBank/DDBJ databases">
        <title>Nocardia sp. nov. ET3-3 isolated from soil.</title>
        <authorList>
            <person name="Kanchanasin P."/>
            <person name="Tanasupawat S."/>
            <person name="Yuki M."/>
            <person name="Kudo T."/>
        </authorList>
    </citation>
    <scope>NUCLEOTIDE SEQUENCE [LARGE SCALE GENOMIC DNA]</scope>
    <source>
        <strain evidence="3 4">ET3-3</strain>
    </source>
</reference>